<evidence type="ECO:0000313" key="4">
    <source>
        <dbReference type="Proteomes" id="UP000199727"/>
    </source>
</evidence>
<dbReference type="Proteomes" id="UP000199727">
    <property type="component" value="Unassembled WGS sequence"/>
</dbReference>
<dbReference type="InterPro" id="IPR004827">
    <property type="entry name" value="bZIP"/>
</dbReference>
<evidence type="ECO:0000256" key="1">
    <source>
        <dbReference type="SAM" id="MobiDB-lite"/>
    </source>
</evidence>
<dbReference type="PROSITE" id="PS00036">
    <property type="entry name" value="BZIP_BASIC"/>
    <property type="match status" value="1"/>
</dbReference>
<feature type="compositionally biased region" description="Pro residues" evidence="1">
    <location>
        <begin position="1"/>
        <end position="12"/>
    </location>
</feature>
<dbReference type="OrthoDB" id="2576042at2759"/>
<sequence>MTMPPLVNPSPPRRSLRTRPSAFASTSTSTDTIVVNGEVPMNTNTSGSSSRARPSISSVSAAVNTFAQRPSKRSSNEVKEQEGEEELGTSGTEEDEADEGRLSGGEDEEGQQGEEGQVFSRLGQFHGSSGMTKPLTKYEEESDSSVLDGRLKKKRRVTERRTLQNKTAQKKYRDKKKFLALRTLDFAVSMTRICSRRLEGKERKAFKQILKDYLADVSELDQNYLADFLTKTGLHSKAGRPE</sequence>
<feature type="region of interest" description="Disordered" evidence="1">
    <location>
        <begin position="1"/>
        <end position="156"/>
    </location>
</feature>
<accession>A0A854QG73</accession>
<protein>
    <recommendedName>
        <fullName evidence="2">BZIP domain-containing protein</fullName>
    </recommendedName>
</protein>
<reference evidence="3 4" key="1">
    <citation type="submission" date="2017-06" db="EMBL/GenBank/DDBJ databases">
        <title>Global population genomics of the pathogenic fungus Cryptococcus neoformans var. grubii.</title>
        <authorList>
            <person name="Cuomo C."/>
            <person name="Litvintseva A."/>
            <person name="Chen Y."/>
            <person name="Young S."/>
            <person name="Zeng Q."/>
            <person name="Chapman S."/>
            <person name="Gujja S."/>
            <person name="Saif S."/>
            <person name="Birren B."/>
        </authorList>
    </citation>
    <scope>NUCLEOTIDE SEQUENCE [LARGE SCALE GENOMIC DNA]</scope>
    <source>
        <strain evidence="3 4">Tu259-1</strain>
    </source>
</reference>
<dbReference type="GO" id="GO:0003700">
    <property type="term" value="F:DNA-binding transcription factor activity"/>
    <property type="evidence" value="ECO:0007669"/>
    <property type="project" value="InterPro"/>
</dbReference>
<comment type="caution">
    <text evidence="3">The sequence shown here is derived from an EMBL/GenBank/DDBJ whole genome shotgun (WGS) entry which is preliminary data.</text>
</comment>
<evidence type="ECO:0000313" key="3">
    <source>
        <dbReference type="EMBL" id="OXG23920.1"/>
    </source>
</evidence>
<organism evidence="3 4">
    <name type="scientific">Cryptococcus neoformans Tu259-1</name>
    <dbReference type="NCBI Taxonomy" id="1230072"/>
    <lineage>
        <taxon>Eukaryota</taxon>
        <taxon>Fungi</taxon>
        <taxon>Dikarya</taxon>
        <taxon>Basidiomycota</taxon>
        <taxon>Agaricomycotina</taxon>
        <taxon>Tremellomycetes</taxon>
        <taxon>Tremellales</taxon>
        <taxon>Cryptococcaceae</taxon>
        <taxon>Cryptococcus</taxon>
        <taxon>Cryptococcus neoformans species complex</taxon>
    </lineage>
</organism>
<feature type="compositionally biased region" description="Acidic residues" evidence="1">
    <location>
        <begin position="82"/>
        <end position="98"/>
    </location>
</feature>
<evidence type="ECO:0000259" key="2">
    <source>
        <dbReference type="PROSITE" id="PS00036"/>
    </source>
</evidence>
<dbReference type="AlphaFoldDB" id="A0A854QG73"/>
<name>A0A854QG73_CRYNE</name>
<feature type="compositionally biased region" description="Low complexity" evidence="1">
    <location>
        <begin position="46"/>
        <end position="63"/>
    </location>
</feature>
<feature type="domain" description="BZIP" evidence="2">
    <location>
        <begin position="160"/>
        <end position="175"/>
    </location>
</feature>
<proteinExistence type="predicted"/>
<feature type="compositionally biased region" description="Low complexity" evidence="1">
    <location>
        <begin position="18"/>
        <end position="32"/>
    </location>
</feature>
<gene>
    <name evidence="3" type="ORF">C361_02462</name>
</gene>
<dbReference type="EMBL" id="AMKT01000034">
    <property type="protein sequence ID" value="OXG23920.1"/>
    <property type="molecule type" value="Genomic_DNA"/>
</dbReference>